<gene>
    <name evidence="1" type="ORF">GCM10023353_21170</name>
</gene>
<comment type="caution">
    <text evidence="1">The sequence shown here is derived from an EMBL/GenBank/DDBJ whole genome shotgun (WGS) entry which is preliminary data.</text>
</comment>
<sequence>MNDAGVLSRGIATRIEGCLRCAVDPNTPFGYNVAEREIRMAELRQKVCGGVRTLAGVEHFAALRSDVATTAMRGIDGLDA</sequence>
<dbReference type="RefSeq" id="WP_200171209.1">
    <property type="nucleotide sequence ID" value="NZ_BAABKQ010000001.1"/>
</dbReference>
<reference evidence="2" key="1">
    <citation type="journal article" date="2019" name="Int. J. Syst. Evol. Microbiol.">
        <title>The Global Catalogue of Microorganisms (GCM) 10K type strain sequencing project: providing services to taxonomists for standard genome sequencing and annotation.</title>
        <authorList>
            <consortium name="The Broad Institute Genomics Platform"/>
            <consortium name="The Broad Institute Genome Sequencing Center for Infectious Disease"/>
            <person name="Wu L."/>
            <person name="Ma J."/>
        </authorList>
    </citation>
    <scope>NUCLEOTIDE SEQUENCE [LARGE SCALE GENOMIC DNA]</scope>
    <source>
        <strain evidence="2">JCM 18542</strain>
    </source>
</reference>
<dbReference type="Proteomes" id="UP001500839">
    <property type="component" value="Unassembled WGS sequence"/>
</dbReference>
<proteinExistence type="predicted"/>
<evidence type="ECO:0000313" key="2">
    <source>
        <dbReference type="Proteomes" id="UP001500839"/>
    </source>
</evidence>
<name>A0ABP9CT04_9ACTN</name>
<keyword evidence="2" id="KW-1185">Reference proteome</keyword>
<protein>
    <submittedName>
        <fullName evidence="1">Uncharacterized protein</fullName>
    </submittedName>
</protein>
<dbReference type="EMBL" id="BAABKQ010000001">
    <property type="protein sequence ID" value="GAA4815349.1"/>
    <property type="molecule type" value="Genomic_DNA"/>
</dbReference>
<evidence type="ECO:0000313" key="1">
    <source>
        <dbReference type="EMBL" id="GAA4815349.1"/>
    </source>
</evidence>
<accession>A0ABP9CT04</accession>
<organism evidence="1 2">
    <name type="scientific">Tomitella cavernea</name>
    <dbReference type="NCBI Taxonomy" id="1387982"/>
    <lineage>
        <taxon>Bacteria</taxon>
        <taxon>Bacillati</taxon>
        <taxon>Actinomycetota</taxon>
        <taxon>Actinomycetes</taxon>
        <taxon>Mycobacteriales</taxon>
        <taxon>Tomitella</taxon>
    </lineage>
</organism>